<dbReference type="PRINTS" id="PR00081">
    <property type="entry name" value="GDHRDH"/>
</dbReference>
<dbReference type="PANTHER" id="PTHR24321">
    <property type="entry name" value="DEHYDROGENASES, SHORT CHAIN"/>
    <property type="match status" value="1"/>
</dbReference>
<dbReference type="SUPFAM" id="SSF51735">
    <property type="entry name" value="NAD(P)-binding Rossmann-fold domains"/>
    <property type="match status" value="1"/>
</dbReference>
<evidence type="ECO:0000256" key="3">
    <source>
        <dbReference type="ARBA" id="ARBA00023027"/>
    </source>
</evidence>
<dbReference type="PRINTS" id="PR00080">
    <property type="entry name" value="SDRFAMILY"/>
</dbReference>
<evidence type="ECO:0000256" key="2">
    <source>
        <dbReference type="ARBA" id="ARBA00023002"/>
    </source>
</evidence>
<dbReference type="Pfam" id="PF13561">
    <property type="entry name" value="adh_short_C2"/>
    <property type="match status" value="1"/>
</dbReference>
<keyword evidence="2" id="KW-0560">Oxidoreductase</keyword>
<dbReference type="InterPro" id="IPR002347">
    <property type="entry name" value="SDR_fam"/>
</dbReference>
<evidence type="ECO:0000313" key="4">
    <source>
        <dbReference type="EMBL" id="SDL64441.1"/>
    </source>
</evidence>
<dbReference type="CDD" id="cd05233">
    <property type="entry name" value="SDR_c"/>
    <property type="match status" value="1"/>
</dbReference>
<reference evidence="4 5" key="1">
    <citation type="submission" date="2016-10" db="EMBL/GenBank/DDBJ databases">
        <authorList>
            <person name="de Groot N.N."/>
        </authorList>
    </citation>
    <scope>NUCLEOTIDE SEQUENCE [LARGE SCALE GENOMIC DNA]</scope>
    <source>
        <strain evidence="4 5">DSM 16077</strain>
    </source>
</reference>
<dbReference type="PANTHER" id="PTHR24321:SF8">
    <property type="entry name" value="ESTRADIOL 17-BETA-DEHYDROGENASE 8-RELATED"/>
    <property type="match status" value="1"/>
</dbReference>
<protein>
    <submittedName>
        <fullName evidence="4">SDR family mycofactocin-dependent oxidoreductase</fullName>
    </submittedName>
</protein>
<name>A0A1G9LRQ7_9PROT</name>
<dbReference type="OrthoDB" id="9792355at2"/>
<organism evidence="4 5">
    <name type="scientific">Maricaulis salignorans</name>
    <dbReference type="NCBI Taxonomy" id="144026"/>
    <lineage>
        <taxon>Bacteria</taxon>
        <taxon>Pseudomonadati</taxon>
        <taxon>Pseudomonadota</taxon>
        <taxon>Alphaproteobacteria</taxon>
        <taxon>Maricaulales</taxon>
        <taxon>Maricaulaceae</taxon>
        <taxon>Maricaulis</taxon>
    </lineage>
</organism>
<dbReference type="PROSITE" id="PS00061">
    <property type="entry name" value="ADH_SHORT"/>
    <property type="match status" value="1"/>
</dbReference>
<keyword evidence="5" id="KW-1185">Reference proteome</keyword>
<sequence>MTRRFDGKVVFVTGAARGQGRATAEAFAREGACIIAADICRPIASDSPGAAPDDMTAMVDAIEGQGGRVLARQCDVRDLASIEAVLDEGVAAFGGLDIVSAQAGIAGFGKSHELSEDQWSTMIDINLSGVWRTCRAAIPHLVAGESGGSIILTSSAMGLKALPDVSHYVAAKHGVVGLMRALALELGHHSIRVNAVCTTTVNTPLIQNPSHLRKFRPDLENPTLDDAAKSARRMNVLPVPWVEVDDVRNAILWLCSDEARYITGVALPVDAGFLIK</sequence>
<proteinExistence type="inferred from homology"/>
<dbReference type="FunFam" id="3.40.50.720:FF:000084">
    <property type="entry name" value="Short-chain dehydrogenase reductase"/>
    <property type="match status" value="1"/>
</dbReference>
<dbReference type="InterPro" id="IPR036291">
    <property type="entry name" value="NAD(P)-bd_dom_sf"/>
</dbReference>
<dbReference type="RefSeq" id="WP_091765314.1">
    <property type="nucleotide sequence ID" value="NZ_FNHG01000001.1"/>
</dbReference>
<dbReference type="NCBIfam" id="TIGR03971">
    <property type="entry name" value="SDR_subfam_1"/>
    <property type="match status" value="1"/>
</dbReference>
<gene>
    <name evidence="4" type="ORF">SAMN04488568_101175</name>
</gene>
<dbReference type="Gene3D" id="3.40.50.720">
    <property type="entry name" value="NAD(P)-binding Rossmann-like Domain"/>
    <property type="match status" value="1"/>
</dbReference>
<evidence type="ECO:0000313" key="5">
    <source>
        <dbReference type="Proteomes" id="UP000199759"/>
    </source>
</evidence>
<dbReference type="GO" id="GO:0016491">
    <property type="term" value="F:oxidoreductase activity"/>
    <property type="evidence" value="ECO:0007669"/>
    <property type="project" value="UniProtKB-KW"/>
</dbReference>
<dbReference type="STRING" id="144026.SAMN04488568_101175"/>
<accession>A0A1G9LRQ7</accession>
<dbReference type="InterPro" id="IPR020904">
    <property type="entry name" value="Sc_DH/Rdtase_CS"/>
</dbReference>
<dbReference type="Proteomes" id="UP000199759">
    <property type="component" value="Unassembled WGS sequence"/>
</dbReference>
<dbReference type="NCBIfam" id="NF009467">
    <property type="entry name" value="PRK12826.1-3"/>
    <property type="match status" value="1"/>
</dbReference>
<dbReference type="AlphaFoldDB" id="A0A1G9LRQ7"/>
<dbReference type="InterPro" id="IPR023985">
    <property type="entry name" value="SDR_subfam_1"/>
</dbReference>
<comment type="similarity">
    <text evidence="1">Belongs to the short-chain dehydrogenases/reductases (SDR) family.</text>
</comment>
<keyword evidence="3" id="KW-0520">NAD</keyword>
<evidence type="ECO:0000256" key="1">
    <source>
        <dbReference type="ARBA" id="ARBA00006484"/>
    </source>
</evidence>
<dbReference type="EMBL" id="FNHG01000001">
    <property type="protein sequence ID" value="SDL64441.1"/>
    <property type="molecule type" value="Genomic_DNA"/>
</dbReference>